<evidence type="ECO:0000256" key="9">
    <source>
        <dbReference type="ARBA" id="ARBA00023235"/>
    </source>
</evidence>
<name>A0ABW3EE17_9LACO</name>
<evidence type="ECO:0000256" key="6">
    <source>
        <dbReference type="ARBA" id="ARBA00022842"/>
    </source>
</evidence>
<comment type="similarity">
    <text evidence="11">Belongs to the IPP isomerase type 2 family.</text>
</comment>
<comment type="subunit">
    <text evidence="10 11">Homooctamer. Dimer of tetramers.</text>
</comment>
<evidence type="ECO:0000256" key="3">
    <source>
        <dbReference type="ARBA" id="ARBA00022630"/>
    </source>
</evidence>
<organism evidence="13 14">
    <name type="scientific">Loigolactobacillus binensis</name>
    <dbReference type="NCBI Taxonomy" id="2559922"/>
    <lineage>
        <taxon>Bacteria</taxon>
        <taxon>Bacillati</taxon>
        <taxon>Bacillota</taxon>
        <taxon>Bacilli</taxon>
        <taxon>Lactobacillales</taxon>
        <taxon>Lactobacillaceae</taxon>
        <taxon>Loigolactobacillus</taxon>
    </lineage>
</organism>
<comment type="function">
    <text evidence="11">Involved in the biosynthesis of isoprenoids. Catalyzes the 1,3-allylic rearrangement of the homoallylic substrate isopentenyl (IPP) to its allylic isomer, dimethylallyl diphosphate (DMAPP).</text>
</comment>
<comment type="caution">
    <text evidence="13">The sequence shown here is derived from an EMBL/GenBank/DDBJ whole genome shotgun (WGS) entry which is preliminary data.</text>
</comment>
<feature type="binding site" evidence="11">
    <location>
        <position position="156"/>
    </location>
    <ligand>
        <name>substrate</name>
    </ligand>
</feature>
<keyword evidence="3 11" id="KW-0285">Flavoprotein</keyword>
<evidence type="ECO:0000256" key="8">
    <source>
        <dbReference type="ARBA" id="ARBA00023229"/>
    </source>
</evidence>
<feature type="binding site" evidence="11">
    <location>
        <position position="157"/>
    </location>
    <ligand>
        <name>Mg(2+)</name>
        <dbReference type="ChEBI" id="CHEBI:18420"/>
    </ligand>
</feature>
<keyword evidence="14" id="KW-1185">Reference proteome</keyword>
<keyword evidence="6 11" id="KW-0460">Magnesium</keyword>
<evidence type="ECO:0000313" key="14">
    <source>
        <dbReference type="Proteomes" id="UP001597104"/>
    </source>
</evidence>
<evidence type="ECO:0000256" key="4">
    <source>
        <dbReference type="ARBA" id="ARBA00022643"/>
    </source>
</evidence>
<gene>
    <name evidence="11 13" type="primary">fni</name>
    <name evidence="13" type="ORF">ACFQZ7_05660</name>
</gene>
<dbReference type="InterPro" id="IPR011179">
    <property type="entry name" value="IPdP_isomerase"/>
</dbReference>
<dbReference type="Proteomes" id="UP001597104">
    <property type="component" value="Unassembled WGS sequence"/>
</dbReference>
<dbReference type="NCBIfam" id="TIGR02151">
    <property type="entry name" value="IPP_isom_2"/>
    <property type="match status" value="1"/>
</dbReference>
<feature type="binding site" evidence="11">
    <location>
        <position position="126"/>
    </location>
    <ligand>
        <name>FMN</name>
        <dbReference type="ChEBI" id="CHEBI:58210"/>
    </ligand>
</feature>
<feature type="binding site" evidence="11">
    <location>
        <begin position="263"/>
        <end position="265"/>
    </location>
    <ligand>
        <name>FMN</name>
        <dbReference type="ChEBI" id="CHEBI:58210"/>
    </ligand>
</feature>
<evidence type="ECO:0000256" key="10">
    <source>
        <dbReference type="ARBA" id="ARBA00025810"/>
    </source>
</evidence>
<feature type="binding site" evidence="11">
    <location>
        <begin position="10"/>
        <end position="11"/>
    </location>
    <ligand>
        <name>substrate</name>
    </ligand>
</feature>
<accession>A0ABW3EE17</accession>
<dbReference type="EC" id="5.3.3.2" evidence="11"/>
<evidence type="ECO:0000259" key="12">
    <source>
        <dbReference type="Pfam" id="PF01070"/>
    </source>
</evidence>
<evidence type="ECO:0000256" key="7">
    <source>
        <dbReference type="ARBA" id="ARBA00022857"/>
    </source>
</evidence>
<dbReference type="PANTHER" id="PTHR43665:SF1">
    <property type="entry name" value="ISOPENTENYL-DIPHOSPHATE DELTA-ISOMERASE"/>
    <property type="match status" value="1"/>
</dbReference>
<dbReference type="InterPro" id="IPR000262">
    <property type="entry name" value="FMN-dep_DH"/>
</dbReference>
<comment type="caution">
    <text evidence="11">Lacks conserved residue(s) required for the propagation of feature annotation.</text>
</comment>
<dbReference type="PIRSF" id="PIRSF003314">
    <property type="entry name" value="IPP_isomerase"/>
    <property type="match status" value="1"/>
</dbReference>
<reference evidence="14" key="1">
    <citation type="journal article" date="2019" name="Int. J. Syst. Evol. Microbiol.">
        <title>The Global Catalogue of Microorganisms (GCM) 10K type strain sequencing project: providing services to taxonomists for standard genome sequencing and annotation.</title>
        <authorList>
            <consortium name="The Broad Institute Genomics Platform"/>
            <consortium name="The Broad Institute Genome Sequencing Center for Infectious Disease"/>
            <person name="Wu L."/>
            <person name="Ma J."/>
        </authorList>
    </citation>
    <scope>NUCLEOTIDE SEQUENCE [LARGE SCALE GENOMIC DNA]</scope>
    <source>
        <strain evidence="14">CCM 8925</strain>
    </source>
</reference>
<keyword evidence="9 11" id="KW-0413">Isomerase</keyword>
<keyword evidence="2 11" id="KW-0963">Cytoplasm</keyword>
<evidence type="ECO:0000256" key="2">
    <source>
        <dbReference type="ARBA" id="ARBA00022490"/>
    </source>
</evidence>
<feature type="binding site" evidence="11">
    <location>
        <position position="187"/>
    </location>
    <ligand>
        <name>FMN</name>
        <dbReference type="ChEBI" id="CHEBI:58210"/>
    </ligand>
</feature>
<comment type="cofactor">
    <cofactor evidence="11">
        <name>NADPH</name>
        <dbReference type="ChEBI" id="CHEBI:57783"/>
    </cofactor>
</comment>
<dbReference type="EMBL" id="JBHTIO010000030">
    <property type="protein sequence ID" value="MFD0897223.1"/>
    <property type="molecule type" value="Genomic_DNA"/>
</dbReference>
<keyword evidence="4 11" id="KW-0288">FMN</keyword>
<dbReference type="PANTHER" id="PTHR43665">
    <property type="entry name" value="ISOPENTENYL-DIPHOSPHATE DELTA-ISOMERASE"/>
    <property type="match status" value="1"/>
</dbReference>
<comment type="catalytic activity">
    <reaction evidence="11">
        <text>isopentenyl diphosphate = dimethylallyl diphosphate</text>
        <dbReference type="Rhea" id="RHEA:23284"/>
        <dbReference type="ChEBI" id="CHEBI:57623"/>
        <dbReference type="ChEBI" id="CHEBI:128769"/>
        <dbReference type="EC" id="5.3.3.2"/>
    </reaction>
</comment>
<dbReference type="RefSeq" id="WP_137637983.1">
    <property type="nucleotide sequence ID" value="NZ_BJDN01000016.1"/>
</dbReference>
<protein>
    <recommendedName>
        <fullName evidence="11">Isopentenyl-diphosphate delta-isomerase</fullName>
        <shortName evidence="11">IPP isomerase</shortName>
        <ecNumber evidence="11">5.3.3.2</ecNumber>
    </recommendedName>
    <alternativeName>
        <fullName evidence="11">Isopentenyl diphosphate:dimethylallyl diphosphate isomerase</fullName>
    </alternativeName>
    <alternativeName>
        <fullName evidence="11">Isopentenyl pyrophosphate isomerase</fullName>
    </alternativeName>
    <alternativeName>
        <fullName evidence="11">Type 2 isopentenyl diphosphate isomerase</fullName>
        <shortName evidence="11">IDI-2</shortName>
    </alternativeName>
</protein>
<keyword evidence="7 11" id="KW-0521">NADP</keyword>
<dbReference type="SUPFAM" id="SSF51395">
    <property type="entry name" value="FMN-linked oxidoreductases"/>
    <property type="match status" value="1"/>
</dbReference>
<dbReference type="CDD" id="cd02811">
    <property type="entry name" value="IDI-2_FMN"/>
    <property type="match status" value="1"/>
</dbReference>
<keyword evidence="8 11" id="KW-0414">Isoprene biosynthesis</keyword>
<keyword evidence="5 11" id="KW-0479">Metal-binding</keyword>
<proteinExistence type="inferred from homology"/>
<dbReference type="Pfam" id="PF01070">
    <property type="entry name" value="FMN_dh"/>
    <property type="match status" value="1"/>
</dbReference>
<sequence>MTKLSAHAHRKDEHVFLAEKFYPTTEQNDFDQLRLVHQSLPEIALDEVDLTSKLVDKKIALPFYINAMTGGSPHTLVLNQQLATIAAAVNIPMASGSQSVALKEPALVDSFAVIRQANPHGLVLANLGADAGLAQAKQAIAMLHADGLQLHLNTPQEITMPEGEQRFYWLDNIRQLVAALPVPVIVKEVGFGMSQQTLSQLITAGVRHVDLGGRGGTNFVAIENARRSQHELAYLSDWGQSTVESLLESRTYQQQLTIYASGGIRQPLDIVKALALGAQAVGIAGTILHQLQKNGLAATQTMLSDWAKQLRLIFALLGCRSVSDLPQKAELIFSPQLLSYAAQRHIHL</sequence>
<dbReference type="InterPro" id="IPR013785">
    <property type="entry name" value="Aldolase_TIM"/>
</dbReference>
<dbReference type="Gene3D" id="3.20.20.70">
    <property type="entry name" value="Aldolase class I"/>
    <property type="match status" value="1"/>
</dbReference>
<dbReference type="GO" id="GO:0004452">
    <property type="term" value="F:isopentenyl-diphosphate delta-isomerase activity"/>
    <property type="evidence" value="ECO:0007669"/>
    <property type="project" value="UniProtKB-EC"/>
</dbReference>
<evidence type="ECO:0000256" key="1">
    <source>
        <dbReference type="ARBA" id="ARBA00001917"/>
    </source>
</evidence>
<dbReference type="HAMAP" id="MF_00354">
    <property type="entry name" value="Idi_2"/>
    <property type="match status" value="1"/>
</dbReference>
<evidence type="ECO:0000256" key="11">
    <source>
        <dbReference type="HAMAP-Rule" id="MF_00354"/>
    </source>
</evidence>
<feature type="binding site" evidence="11">
    <location>
        <position position="217"/>
    </location>
    <ligand>
        <name>FMN</name>
        <dbReference type="ChEBI" id="CHEBI:58210"/>
    </ligand>
</feature>
<feature type="domain" description="FMN-dependent dehydrogenase" evidence="12">
    <location>
        <begin position="163"/>
        <end position="328"/>
    </location>
</feature>
<comment type="cofactor">
    <cofactor evidence="1 11">
        <name>FMN</name>
        <dbReference type="ChEBI" id="CHEBI:58210"/>
    </cofactor>
</comment>
<feature type="binding site" evidence="11">
    <location>
        <begin position="284"/>
        <end position="285"/>
    </location>
    <ligand>
        <name>FMN</name>
        <dbReference type="ChEBI" id="CHEBI:58210"/>
    </ligand>
</feature>
<feature type="binding site" evidence="11">
    <location>
        <position position="97"/>
    </location>
    <ligand>
        <name>FMN</name>
        <dbReference type="ChEBI" id="CHEBI:58210"/>
    </ligand>
</feature>
<feature type="binding site" evidence="11">
    <location>
        <begin position="67"/>
        <end position="69"/>
    </location>
    <ligand>
        <name>FMN</name>
        <dbReference type="ChEBI" id="CHEBI:58210"/>
    </ligand>
</feature>
<comment type="cofactor">
    <cofactor evidence="11">
        <name>Mg(2+)</name>
        <dbReference type="ChEBI" id="CHEBI:18420"/>
    </cofactor>
</comment>
<evidence type="ECO:0000256" key="5">
    <source>
        <dbReference type="ARBA" id="ARBA00022723"/>
    </source>
</evidence>
<comment type="subcellular location">
    <subcellularLocation>
        <location evidence="11">Cytoplasm</location>
    </subcellularLocation>
</comment>
<evidence type="ECO:0000313" key="13">
    <source>
        <dbReference type="EMBL" id="MFD0897223.1"/>
    </source>
</evidence>